<accession>A0A6P7X0S1</accession>
<dbReference type="FunCoup" id="A0A6P7X0S1">
    <property type="interactions" value="283"/>
</dbReference>
<keyword evidence="2" id="KW-1185">Reference proteome</keyword>
<feature type="compositionally biased region" description="Polar residues" evidence="1">
    <location>
        <begin position="276"/>
        <end position="302"/>
    </location>
</feature>
<evidence type="ECO:0000313" key="2">
    <source>
        <dbReference type="Proteomes" id="UP000515156"/>
    </source>
</evidence>
<feature type="compositionally biased region" description="Polar residues" evidence="1">
    <location>
        <begin position="320"/>
        <end position="336"/>
    </location>
</feature>
<feature type="compositionally biased region" description="Basic and acidic residues" evidence="1">
    <location>
        <begin position="425"/>
        <end position="436"/>
    </location>
</feature>
<dbReference type="KEGG" id="muo:115463077"/>
<feature type="region of interest" description="Disordered" evidence="1">
    <location>
        <begin position="382"/>
        <end position="448"/>
    </location>
</feature>
<dbReference type="AlphaFoldDB" id="A0A6P7X0S1"/>
<feature type="region of interest" description="Disordered" evidence="1">
    <location>
        <begin position="603"/>
        <end position="673"/>
    </location>
</feature>
<organism evidence="2 3">
    <name type="scientific">Microcaecilia unicolor</name>
    <dbReference type="NCBI Taxonomy" id="1415580"/>
    <lineage>
        <taxon>Eukaryota</taxon>
        <taxon>Metazoa</taxon>
        <taxon>Chordata</taxon>
        <taxon>Craniata</taxon>
        <taxon>Vertebrata</taxon>
        <taxon>Euteleostomi</taxon>
        <taxon>Amphibia</taxon>
        <taxon>Gymnophiona</taxon>
        <taxon>Siphonopidae</taxon>
        <taxon>Microcaecilia</taxon>
    </lineage>
</organism>
<feature type="compositionally biased region" description="Acidic residues" evidence="1">
    <location>
        <begin position="386"/>
        <end position="408"/>
    </location>
</feature>
<dbReference type="Proteomes" id="UP000515156">
    <property type="component" value="Chromosome 2"/>
</dbReference>
<name>A0A6P7X0S1_9AMPH</name>
<reference evidence="3" key="1">
    <citation type="submission" date="2025-08" db="UniProtKB">
        <authorList>
            <consortium name="RefSeq"/>
        </authorList>
    </citation>
    <scope>IDENTIFICATION</scope>
</reference>
<dbReference type="InParanoid" id="A0A6P7X0S1"/>
<feature type="compositionally biased region" description="Basic residues" evidence="1">
    <location>
        <begin position="653"/>
        <end position="673"/>
    </location>
</feature>
<dbReference type="CTD" id="26049"/>
<protein>
    <submittedName>
        <fullName evidence="3">Soluble lamin-associated protein of 75 kDa</fullName>
    </submittedName>
</protein>
<sequence length="673" mass="74691">MAFPVDILDNCSHEELENAAEEFMSDLRFGDAENPEYFSLPNKRKIPVSLTTVGVVPLYGGDQTHKVLALFSPEDPLTAVGLYLADHWWTIDDIVRTTNPSRDGLRQVKSVGERVVLYVLNRIIYRKWEMERDDVPFLCHSSTDYAKVLWKKGEAIGFYSVKPTGSMCSSYLTQNYQLPVLDTMCVRKRHHGKDFELQMLEDFVDSFTEDALGLRYPLSSCMHTACRQYLEKYPGDSNLLWEVEGVGHWFQRTAIISRIQKIILINTGASEIVKPSSGTGDCSLHSSTEDQSTLKVTVSQPDVESLPIESPKDRDAMDTYASTSEGSDATPVSTRTRSSHLKRPTIGRKLPEAEQVTSLLEDDSGPKTSTVDLIDRLDAIEHASENSEESLENQTEEEESIARDEEEAVTAHKVQTEESSISSAQKREEGKKETKLEPLNGEITEETMVPLVSGEKINIETSKGELKYDSDGEMATKIVPLLAEDVESDKVINPADTEILTDVDISVGEQATEEKNPSVAEQKTPDSPDAFAAVPNEESSDNGLSNLMEAETEERTVPINVSPNMAASAEQGEEAAHEALQASIALGRGALAVVELEDVSALQHREGQKRQLEDQPEESILEKEQFMHGSGEKVTESSSEEIEAEVPVQDRRGFRRKAKTYKGTAKKRSKVQA</sequence>
<dbReference type="PANTHER" id="PTHR22442:SF3">
    <property type="entry name" value="SOLUBLE LAMIN-ASSOCIATED PROTEIN OF 75 KDA"/>
    <property type="match status" value="1"/>
</dbReference>
<proteinExistence type="predicted"/>
<dbReference type="InterPro" id="IPR029625">
    <property type="entry name" value="FAM169"/>
</dbReference>
<evidence type="ECO:0000256" key="1">
    <source>
        <dbReference type="SAM" id="MobiDB-lite"/>
    </source>
</evidence>
<gene>
    <name evidence="3" type="primary">FAM169A</name>
</gene>
<feature type="region of interest" description="Disordered" evidence="1">
    <location>
        <begin position="275"/>
        <end position="370"/>
    </location>
</feature>
<dbReference type="RefSeq" id="XP_030049137.1">
    <property type="nucleotide sequence ID" value="XM_030193277.1"/>
</dbReference>
<feature type="region of interest" description="Disordered" evidence="1">
    <location>
        <begin position="507"/>
        <end position="577"/>
    </location>
</feature>
<feature type="compositionally biased region" description="Basic and acidic residues" evidence="1">
    <location>
        <begin position="603"/>
        <end position="613"/>
    </location>
</feature>
<feature type="compositionally biased region" description="Basic and acidic residues" evidence="1">
    <location>
        <begin position="620"/>
        <end position="635"/>
    </location>
</feature>
<evidence type="ECO:0000313" key="3">
    <source>
        <dbReference type="RefSeq" id="XP_030049137.1"/>
    </source>
</evidence>
<dbReference type="PANTHER" id="PTHR22442">
    <property type="match status" value="1"/>
</dbReference>
<feature type="compositionally biased region" description="Basic residues" evidence="1">
    <location>
        <begin position="337"/>
        <end position="346"/>
    </location>
</feature>
<dbReference type="GeneID" id="115463077"/>
<dbReference type="OrthoDB" id="8954808at2759"/>